<dbReference type="Pfam" id="PF13193">
    <property type="entry name" value="AMP-binding_C"/>
    <property type="match status" value="3"/>
</dbReference>
<dbReference type="InterPro" id="IPR010071">
    <property type="entry name" value="AA_adenyl_dom"/>
</dbReference>
<evidence type="ECO:0000256" key="3">
    <source>
        <dbReference type="ARBA" id="ARBA00022450"/>
    </source>
</evidence>
<dbReference type="NCBIfam" id="TIGR01720">
    <property type="entry name" value="NRPS-para261"/>
    <property type="match status" value="2"/>
</dbReference>
<dbReference type="InterPro" id="IPR023213">
    <property type="entry name" value="CAT-like_dom_sf"/>
</dbReference>
<dbReference type="InterPro" id="IPR006162">
    <property type="entry name" value="Ppantetheine_attach_site"/>
</dbReference>
<dbReference type="InterPro" id="IPR010060">
    <property type="entry name" value="NRPS_synth"/>
</dbReference>
<dbReference type="PROSITE" id="PS50075">
    <property type="entry name" value="CARRIER"/>
    <property type="match status" value="3"/>
</dbReference>
<dbReference type="InterPro" id="IPR025110">
    <property type="entry name" value="AMP-bd_C"/>
</dbReference>
<dbReference type="CDD" id="cd17649">
    <property type="entry name" value="A_NRPS_PvdJ-like"/>
    <property type="match status" value="1"/>
</dbReference>
<dbReference type="FunFam" id="3.40.50.12780:FF:000012">
    <property type="entry name" value="Non-ribosomal peptide synthetase"/>
    <property type="match status" value="2"/>
</dbReference>
<dbReference type="InterPro" id="IPR020845">
    <property type="entry name" value="AMP-binding_CS"/>
</dbReference>
<dbReference type="CDD" id="cd19531">
    <property type="entry name" value="LCL_NRPS-like"/>
    <property type="match status" value="1"/>
</dbReference>
<dbReference type="PROSITE" id="PS00455">
    <property type="entry name" value="AMP_BINDING"/>
    <property type="match status" value="3"/>
</dbReference>
<dbReference type="GO" id="GO:0031177">
    <property type="term" value="F:phosphopantetheine binding"/>
    <property type="evidence" value="ECO:0007669"/>
    <property type="project" value="InterPro"/>
</dbReference>
<comment type="cofactor">
    <cofactor evidence="1">
        <name>pantetheine 4'-phosphate</name>
        <dbReference type="ChEBI" id="CHEBI:47942"/>
    </cofactor>
</comment>
<feature type="domain" description="Carrier" evidence="6">
    <location>
        <begin position="3574"/>
        <end position="3650"/>
    </location>
</feature>
<dbReference type="GO" id="GO:0005737">
    <property type="term" value="C:cytoplasm"/>
    <property type="evidence" value="ECO:0007669"/>
    <property type="project" value="TreeGrafter"/>
</dbReference>
<protein>
    <submittedName>
        <fullName evidence="7">Linear gramicidin synthase subunit B</fullName>
    </submittedName>
</protein>
<dbReference type="EMBL" id="CADIJX010000001">
    <property type="protein sequence ID" value="CAB3628282.1"/>
    <property type="molecule type" value="Genomic_DNA"/>
</dbReference>
<accession>A0A6S6ZK72</accession>
<dbReference type="GO" id="GO:0043041">
    <property type="term" value="P:amino acid activation for nonribosomal peptide biosynthetic process"/>
    <property type="evidence" value="ECO:0007669"/>
    <property type="project" value="TreeGrafter"/>
</dbReference>
<dbReference type="CDD" id="cd19543">
    <property type="entry name" value="DCL_NRPS"/>
    <property type="match status" value="2"/>
</dbReference>
<proteinExistence type="inferred from homology"/>
<comment type="similarity">
    <text evidence="2">Belongs to the ATP-dependent AMP-binding enzyme family.</text>
</comment>
<dbReference type="FunFam" id="3.30.300.30:FF:000010">
    <property type="entry name" value="Enterobactin synthetase component F"/>
    <property type="match status" value="2"/>
</dbReference>
<evidence type="ECO:0000313" key="7">
    <source>
        <dbReference type="EMBL" id="CAB3628282.1"/>
    </source>
</evidence>
<dbReference type="RefSeq" id="WP_175173007.1">
    <property type="nucleotide sequence ID" value="NZ_CADIJX010000001.1"/>
</dbReference>
<dbReference type="NCBIfam" id="NF003417">
    <property type="entry name" value="PRK04813.1"/>
    <property type="match status" value="3"/>
</dbReference>
<reference evidence="7 8" key="1">
    <citation type="submission" date="2020-04" db="EMBL/GenBank/DDBJ databases">
        <authorList>
            <person name="De Canck E."/>
        </authorList>
    </citation>
    <scope>NUCLEOTIDE SEQUENCE [LARGE SCALE GENOMIC DNA]</scope>
    <source>
        <strain evidence="7 8">LMG 3431</strain>
    </source>
</reference>
<dbReference type="FunFam" id="2.30.38.10:FF:000001">
    <property type="entry name" value="Non-ribosomal peptide synthetase PvdI"/>
    <property type="match status" value="2"/>
</dbReference>
<dbReference type="SUPFAM" id="SSF56801">
    <property type="entry name" value="Acetyl-CoA synthetase-like"/>
    <property type="match status" value="3"/>
</dbReference>
<name>A0A6S6ZK72_9BURK</name>
<dbReference type="SUPFAM" id="SSF52777">
    <property type="entry name" value="CoA-dependent acyltransferases"/>
    <property type="match status" value="10"/>
</dbReference>
<dbReference type="CDD" id="cd19534">
    <property type="entry name" value="E_NRPS"/>
    <property type="match status" value="2"/>
</dbReference>
<dbReference type="SUPFAM" id="SSF47336">
    <property type="entry name" value="ACP-like"/>
    <property type="match status" value="3"/>
</dbReference>
<keyword evidence="4" id="KW-0597">Phosphoprotein</keyword>
<dbReference type="Proteomes" id="UP000494108">
    <property type="component" value="Unassembled WGS sequence"/>
</dbReference>
<gene>
    <name evidence="7" type="primary">lgrB</name>
    <name evidence="7" type="ORF">LMG3431_00685</name>
</gene>
<dbReference type="Gene3D" id="3.40.50.980">
    <property type="match status" value="6"/>
</dbReference>
<dbReference type="InterPro" id="IPR009081">
    <property type="entry name" value="PP-bd_ACP"/>
</dbReference>
<dbReference type="Pfam" id="PF00550">
    <property type="entry name" value="PP-binding"/>
    <property type="match status" value="3"/>
</dbReference>
<dbReference type="PROSITE" id="PS00012">
    <property type="entry name" value="PHOSPHOPANTETHEINE"/>
    <property type="match status" value="3"/>
</dbReference>
<dbReference type="SMART" id="SM00823">
    <property type="entry name" value="PKS_PP"/>
    <property type="match status" value="3"/>
</dbReference>
<dbReference type="Gene3D" id="2.30.38.10">
    <property type="entry name" value="Luciferase, Domain 3"/>
    <property type="match status" value="3"/>
</dbReference>
<dbReference type="Gene3D" id="3.30.559.10">
    <property type="entry name" value="Chloramphenicol acetyltransferase-like domain"/>
    <property type="match status" value="5"/>
</dbReference>
<feature type="domain" description="Carrier" evidence="6">
    <location>
        <begin position="1006"/>
        <end position="1080"/>
    </location>
</feature>
<evidence type="ECO:0000256" key="1">
    <source>
        <dbReference type="ARBA" id="ARBA00001957"/>
    </source>
</evidence>
<dbReference type="InterPro" id="IPR036736">
    <property type="entry name" value="ACP-like_sf"/>
</dbReference>
<dbReference type="InterPro" id="IPR000873">
    <property type="entry name" value="AMP-dep_synth/lig_dom"/>
</dbReference>
<evidence type="ECO:0000313" key="8">
    <source>
        <dbReference type="Proteomes" id="UP000494108"/>
    </source>
</evidence>
<dbReference type="PANTHER" id="PTHR45527:SF1">
    <property type="entry name" value="FATTY ACID SYNTHASE"/>
    <property type="match status" value="1"/>
</dbReference>
<evidence type="ECO:0000256" key="4">
    <source>
        <dbReference type="ARBA" id="ARBA00022553"/>
    </source>
</evidence>
<dbReference type="FunFam" id="3.40.50.980:FF:000002">
    <property type="entry name" value="Enterobactin synthetase component F"/>
    <property type="match status" value="2"/>
</dbReference>
<keyword evidence="8" id="KW-1185">Reference proteome</keyword>
<dbReference type="Gene3D" id="3.30.559.30">
    <property type="entry name" value="Nonribosomal peptide synthetase, condensation domain"/>
    <property type="match status" value="5"/>
</dbReference>
<dbReference type="Gene3D" id="1.10.1200.10">
    <property type="entry name" value="ACP-like"/>
    <property type="match status" value="3"/>
</dbReference>
<dbReference type="InterPro" id="IPR045851">
    <property type="entry name" value="AMP-bd_C_sf"/>
</dbReference>
<dbReference type="FunFam" id="3.40.50.980:FF:000001">
    <property type="entry name" value="Non-ribosomal peptide synthetase"/>
    <property type="match status" value="3"/>
</dbReference>
<organism evidence="7 8">
    <name type="scientific">Achromobacter pestifer</name>
    <dbReference type="NCBI Taxonomy" id="1353889"/>
    <lineage>
        <taxon>Bacteria</taxon>
        <taxon>Pseudomonadati</taxon>
        <taxon>Pseudomonadota</taxon>
        <taxon>Betaproteobacteria</taxon>
        <taxon>Burkholderiales</taxon>
        <taxon>Alcaligenaceae</taxon>
        <taxon>Achromobacter</taxon>
    </lineage>
</organism>
<evidence type="ECO:0000259" key="6">
    <source>
        <dbReference type="PROSITE" id="PS50075"/>
    </source>
</evidence>
<dbReference type="Gene3D" id="3.30.300.30">
    <property type="match status" value="3"/>
</dbReference>
<evidence type="ECO:0000256" key="2">
    <source>
        <dbReference type="ARBA" id="ARBA00006432"/>
    </source>
</evidence>
<dbReference type="GO" id="GO:0003824">
    <property type="term" value="F:catalytic activity"/>
    <property type="evidence" value="ECO:0007669"/>
    <property type="project" value="InterPro"/>
</dbReference>
<feature type="domain" description="Carrier" evidence="6">
    <location>
        <begin position="2493"/>
        <end position="2567"/>
    </location>
</feature>
<keyword evidence="3" id="KW-0596">Phosphopantetheine</keyword>
<keyword evidence="5" id="KW-0677">Repeat</keyword>
<dbReference type="PANTHER" id="PTHR45527">
    <property type="entry name" value="NONRIBOSOMAL PEPTIDE SYNTHETASE"/>
    <property type="match status" value="1"/>
</dbReference>
<dbReference type="CDD" id="cd17646">
    <property type="entry name" value="A_NRPS_AB3403-like"/>
    <property type="match status" value="1"/>
</dbReference>
<dbReference type="Pfam" id="PF00501">
    <property type="entry name" value="AMP-binding"/>
    <property type="match status" value="3"/>
</dbReference>
<dbReference type="NCBIfam" id="TIGR01733">
    <property type="entry name" value="AA-adenyl-dom"/>
    <property type="match status" value="3"/>
</dbReference>
<evidence type="ECO:0000256" key="5">
    <source>
        <dbReference type="ARBA" id="ARBA00022737"/>
    </source>
</evidence>
<dbReference type="InterPro" id="IPR001242">
    <property type="entry name" value="Condensation_dom"/>
</dbReference>
<sequence>MELEKTAIARRFAALSSEKQAKFLEALRLQRIDFAQLPIVPQADAQRGVLSYAQQRQWFLWRLDPQSSAYHISGAQRLLGPLDTQALQAAFQMLWRRHAALRTVFESLPDGQARQRVRDDLAFNVDVVDLDNTAGEGSDVTLTQALQAFRQQPFDLEQGPLLRVRLWRVTPQEHVVALVVHHIVADGWSMQVLLDEFAAAYAALFSGKEPSLPELGIDLQDHALWQRHWMDAGESARQLAYWRVHLGDDDVALALPTDTPRDPAHTDDAARHVLNVDSTLAAALRTRAAAAGTTLFTVLLAAYQTLLHRISCADDIRIGVPLANRARPETQHLVGFLAGTQVLRGRPRGSISLNQLLQEAKEAVHGAQAHPDLPFEQLVDSLAPQRKAGQSPLFQAMLNHTREQGDAALVLPGLRSLDVSLGRQTAQFDLTLNSNESPDGRLDVTLIYASPLFSPATIARWAADLLHILQAVAHAPERLIAEVAPLPEEVRQSLLSQGDGGAARRVLSVPERLAAQAAATPDAPALAMGDSKLTYAELDARTNQLAHALRAAGSGAETRVGVLMTRSVEMVVALLGVMKAGAAYVPIDPELPADRLSYLFEDSQASLLLTQSTWLETLPAGAPSAWALDRIDLSAHPCTPVGHVPHPEQAAYVIYTSGSTGKPKGAINRHDALAQRLDWMQEAYPIGGADTVLQKTPFGFDVSVWEFFWPLMVGAQLAVAEPGEHRDPQALAARIAAHGVTTLHFVPSMLSAFLAGGVVQAQVPTLRRIVCSGEALPGELRDRCLAALPGVALNNLYGPTEAAIDVTFHDCAPGEAGPVPIGTPIAGTQVHVLDADLNLAPPGVAGELYLGGAGLARGYLSRPGMTAERFVANPFGAGRLYRTGDRVRWTESGELDYLGRLDFQVKIRGLRIELGEIESRLLAQEGVREAVVVAASGPGGGQRLVAYVAPQVDSAALRTALARELPEYMVPSQVIPLETLPLSANGKIDRKALPAPVFDEQADATPPQGPLETAIAGIWADVLGCTSVGREANFFELGGDSILSLQIVARLRQQGWAVNPRDIFEYQTVARLASVAQPLLAQAETISTPAVGQIQLLPIQAEFFRQAMPVRDHWNQAVLLTPSEPLDESALRAALAQLVNHHDSLRLRFDEDSQGWTQRYAEDAAPSDLLWTAQAADAEALTRQCDAAQRSLKLSQGPLLRALAVHMADGSDRLLLVAHHLVVDGVSWRILLEDLQTAYQAARQGRQAALPAKTAHYGEWTRYVAGLPERMDAAEREYWQDTFRDHPATTLPVDSPLGLANAGLRASSGFTLTAAQTATLLKQAPAAYRTQVNDLLLTALARMLAGVTGQSQVRIDVEGHGREADVGAPDISRTVGWFTAMYPVALEVSGDVGQALKRVKETLRAVPRRGVGHGPLLAGQALASSPVLFNYLGQFDGSFGDAQGWQPASESAGAALDAGAALWHELAVDGQVYQGQLTMTLSYSRARLSEGRARDWADRYRQALLELIEHCASGARGATPSDFPLLALTQHQLDALPLTWPRVEDLYGVSPMQAGMMFHATVEAEAGLYVTQLQVDLRDLDPARLRAAWAAALGRHEALRSGFAEAPGGASLQWVARDVDLPWRELDWRGQLDTASALEALAREERLLPFDLAAPPLMRWVLARTGDTEYRLLWTSHHLLLDGWSTSRLLGEVLRAYQGETVAAPAARYRDYLAWLSRLDTADARAWWTADLARLEEPSLLATAAPTTDDAGHGEISCRLNAADSAQLTACARQQRVTPNTLVQAAWARVLQSELGQSTVAFGATSSGRPAELPGAETLLGLFINTIPVVVPAAPALTVGDWLRAVQARGVAALDHQHTPLYDIQRWAGQGGRALFDTLVVFENYPIDAALREVKPGGLEIGQVHNSDPTHYPLTLEAALREDAGTPVLSLRYVYRRDCLTDSRVQSLADTFKRVLTAMLADPNGLVADLDVLALPDRQALVSQGDGGAARLVLSVPERLAGQAAATPDAPALVMGAVRLSYAELDARTNQLAHALRAVGAGAETRVGVLMTRSVEMVVALLGVMKAGAAYVPMDPELPAERLSYLLEDSQAELLLTQSTWLETLPVDTPPAWALDQIDVSAHPSTPIGHVPHPEQAAYVIYTSGSTGKPKGAVNRHGALAQRLDWMQRAYPIGGADTVLQKTPFGFDVSVWEFFWPLMVGAQLAVAEPGEHRDPQALAARIAAHGVTTLHFVPSMLSAFLAGGVDQARLPTLRRIVCSGEALPGDLRDRCFAALPDVALNNLYGPTEAAIDVTFHDCVVNETGAVPIGAPITGTQVYVLDADLNLAPPGVAGELYLGGAGLARGYLSRPGMTAERFVANPFGAGRLYRTGDRVRWTDSGELDYLGRLDFQVKIRGLRIELGEIESRLLAQAGVREAVVVAANGPGGGQRLVAYVAPQVDSAVLRTALARELPEYMVPSQIIPLEALPLSANGKIDRKALPAPVFDDQTSATPPQGPLETAIAGIWADVLGCTSVGREANFFELGGDSILSLQIVARLRQQGWGVNPRDLFEHQTVARLAVMAKPLLEAAEVPQEDVPHGKLSDYLDDDGLARCGIDAAALEDVYPVSPVQEGMVFHSLESPGTGLYVNQLSVPVGHIDVARFAQAWRLLVARHPILRTGILWQGGLSRPLQLVYRNVDAVVPVFDWRGQNTDDARIAAYAQAELTRDFDYARAPLARVSLLRLEDDRYQLVWTQHHALMDGWSESRLMGEWLRAYAGQELPATGPGYGAYVRWLARQDAARGEAWWRKLLGGLDGPTLLASAGKPTGQTGYAKRYMRLDAAATGRLAAFAQRERVTVNTLVQAAWALLLQRYTRKDTVAFGSTVAGRPPSLPGVERIMGLFINTIPVPVTRQPEQSVGEYLRGLQALNLDLREQEHTPLADIQRWAGSAGRSLFDSIIVFENHPVDAVLRGDERYGLDFGDAERQGLTGYAMDLQVMWGDTLQIEYCYGCDAFDAGFVETLRGHMEHTLSAMAEDAARPVGDLPWITPEQRAEVWAWGGHRTGAWPRQPQQTVHARIAAHARQRPDAPAIIMGTRCLDYGTLDAAANRLAHRLMGQGVGPETRVGVLMERTPEVFVALLAVLKAGGCYVPMDPAYPAERLAFMMADSGMALLLSQQRLLGRDSVAAALPAGLPVLALDGLGDGTPDATAPAAPAPDHDPAVPLSSDNLAYLIYTSGSTGRPKGVCVTHGPLSMHCAATAEIYGMNADWRELIFMSLSFDGAHERWLTSLITGASLVLRDDELWTAEQTLGVLGRHQVTHAAFPPAYLGQLAEGAGTEVPPVKLYVYGGEAMPRATYDKVRHALRPQWLINGYGPTETVVTPMIWKSRGDESFTCAYAPIGRVVGERSLYVLDADLQAVPVGHVGELYIGGYGLARGYLGRPDLTADRFVADPFGTPGSRLYRSGDLVRWMPDGNIEYVGRADHQVKLRGFRIELGEIEARIRECPGVLDAVITLHQGSTGAQLVAYVVPLPGVGTQDLARHVRDYAAAHLPEHMVPGHVELLPELPVLPSGKLDRSRLPEPRTATVAQADHVAPRTPREARLAEIWAQVLRVDSVGITDNFFELGGDSILSLQLVSKVRQAGLGLSFKLRDLMRHQTIDALLAHLDETGGTAPAAIPAPSAAPAPAPVPCTPIQAWFFESDIPSPHHYNQSVLLTPRAELNPALLRAAAQAVQAHHPALRTRFSRTAGGGWLQVADALGAPVAPLDIADAADADTLRQLCTQVQRSLSFDGGPIWRLALFRLPDGQQRLLAAVHHLVVDGYSWRVLLEDLQTAYRQLSLGQTVALPAASAPFADWARHVDQTATAAAIEGQADYWAAQVADACDIPRDHPDVDTPRSEDVQGIDIGLNADDTRALLRAAQGVYDAAIDDLLLTALGRCLSDWAGGAVLVDMEGHGREGDAADIDLSRSVGWFTTVYPVRLSGAGLPLRQALADTRQALRTVPEKGVGFGMLKYLGTAAQQARMRQGAARVTFNYMGQFDQAFDADALYAPADEHGGAEKDAAAPLANWLEVVGRVYGGELSFSWRFSRRMYQPATIERLAASFRSELLALLNADAATPPAPPRSTANAL</sequence>
<dbReference type="FunFam" id="1.10.1200.10:FF:000005">
    <property type="entry name" value="Nonribosomal peptide synthetase 1"/>
    <property type="match status" value="3"/>
</dbReference>
<dbReference type="CDD" id="cd05930">
    <property type="entry name" value="A_NRPS"/>
    <property type="match status" value="1"/>
</dbReference>
<dbReference type="InterPro" id="IPR020806">
    <property type="entry name" value="PKS_PP-bd"/>
</dbReference>
<dbReference type="Pfam" id="PF00668">
    <property type="entry name" value="Condensation"/>
    <property type="match status" value="5"/>
</dbReference>
<dbReference type="GO" id="GO:0044550">
    <property type="term" value="P:secondary metabolite biosynthetic process"/>
    <property type="evidence" value="ECO:0007669"/>
    <property type="project" value="UniProtKB-ARBA"/>
</dbReference>